<accession>A0A4S1DT79</accession>
<dbReference type="AlphaFoldDB" id="A0A4S1DT79"/>
<dbReference type="PANTHER" id="PTHR46615">
    <property type="entry name" value="ARYLSULFATASE K"/>
    <property type="match status" value="1"/>
</dbReference>
<dbReference type="Proteomes" id="UP000307602">
    <property type="component" value="Unassembled WGS sequence"/>
</dbReference>
<dbReference type="OrthoDB" id="9762324at2"/>
<dbReference type="Pfam" id="PF00884">
    <property type="entry name" value="Sulfatase"/>
    <property type="match status" value="1"/>
</dbReference>
<name>A0A4S1DT79_9FLAO</name>
<proteinExistence type="predicted"/>
<dbReference type="Gene3D" id="3.40.720.10">
    <property type="entry name" value="Alkaline Phosphatase, subunit A"/>
    <property type="match status" value="1"/>
</dbReference>
<dbReference type="PROSITE" id="PS51257">
    <property type="entry name" value="PROKAR_LIPOPROTEIN"/>
    <property type="match status" value="1"/>
</dbReference>
<evidence type="ECO:0000313" key="2">
    <source>
        <dbReference type="EMBL" id="TGV00975.1"/>
    </source>
</evidence>
<dbReference type="PANTHER" id="PTHR46615:SF1">
    <property type="entry name" value="ARYLSULFATASE K"/>
    <property type="match status" value="1"/>
</dbReference>
<keyword evidence="3" id="KW-1185">Reference proteome</keyword>
<comment type="caution">
    <text evidence="2">The sequence shown here is derived from an EMBL/GenBank/DDBJ whole genome shotgun (WGS) entry which is preliminary data.</text>
</comment>
<dbReference type="EMBL" id="SRSO01000030">
    <property type="protein sequence ID" value="TGV00975.1"/>
    <property type="molecule type" value="Genomic_DNA"/>
</dbReference>
<dbReference type="InterPro" id="IPR051849">
    <property type="entry name" value="GAG-degrading_sulfatase"/>
</dbReference>
<protein>
    <submittedName>
        <fullName evidence="2">DUF4976 domain-containing protein</fullName>
    </submittedName>
</protein>
<evidence type="ECO:0000259" key="1">
    <source>
        <dbReference type="Pfam" id="PF00884"/>
    </source>
</evidence>
<dbReference type="RefSeq" id="WP_135878496.1">
    <property type="nucleotide sequence ID" value="NZ_SRSO01000030.1"/>
</dbReference>
<dbReference type="InterPro" id="IPR017850">
    <property type="entry name" value="Alkaline_phosphatase_core_sf"/>
</dbReference>
<sequence>MKVKICIVFTIFFIVSCNQTTKKGNDGEKPNIVFIFTDDQTYSSIHALGNNEIITPAMDNMVSSGTTFTHAYNMGSWSGAVCAASRAMIMSGRFVWRANDYRKNWLKKDSISLSKTWGKLMESAGYDTYMTGKWHIDAKADDVFKHTVHVRPGMPNDSWTHEIMASKFDSMPALKRGGSGVIMPVGYNRPLHVNDTTWSPTDTKFGGFWEGGKHWSEVLKDDAINFIDKAKTKDAPFFMYLAFNAPHDPRQAPQEFQDMYDINKISVPKSYLPEYPYRHNIENSNDLRDEALAPFPRTEYAIKVHTKEYYASITHVDAQIKLILEALQKSGKMNNTYIFLTADHGLAMGRHGLLGKQSLFDHSIRPPMLVIGPDIPKNKKVNADVYLQDIMATSLEIAGVKKPTYVEFNSFLDIAKGTTDKSHYNAIYGAYLDVQRMIRKDGYKLLVYPNIDKILLFDLKNDPEEMNNIADNPSNKERVKTLFEELIQLQKDMDDPVNLEGLYNTL</sequence>
<evidence type="ECO:0000313" key="3">
    <source>
        <dbReference type="Proteomes" id="UP000307602"/>
    </source>
</evidence>
<dbReference type="SUPFAM" id="SSF53649">
    <property type="entry name" value="Alkaline phosphatase-like"/>
    <property type="match status" value="1"/>
</dbReference>
<dbReference type="GO" id="GO:0015024">
    <property type="term" value="F:glucuronate-2-sulfatase activity"/>
    <property type="evidence" value="ECO:0007669"/>
    <property type="project" value="TreeGrafter"/>
</dbReference>
<feature type="domain" description="Sulfatase N-terminal" evidence="1">
    <location>
        <begin position="30"/>
        <end position="400"/>
    </location>
</feature>
<reference evidence="2 3" key="1">
    <citation type="submission" date="2019-04" db="EMBL/GenBank/DDBJ databases">
        <authorList>
            <person name="Liu A."/>
        </authorList>
    </citation>
    <scope>NUCLEOTIDE SEQUENCE [LARGE SCALE GENOMIC DNA]</scope>
    <source>
        <strain evidence="2 3">RZ03</strain>
    </source>
</reference>
<dbReference type="CDD" id="cd16155">
    <property type="entry name" value="sulfatase_like"/>
    <property type="match status" value="1"/>
</dbReference>
<dbReference type="GO" id="GO:0004065">
    <property type="term" value="F:arylsulfatase activity"/>
    <property type="evidence" value="ECO:0007669"/>
    <property type="project" value="TreeGrafter"/>
</dbReference>
<organism evidence="2 3">
    <name type="scientific">Flavivirga rizhaonensis</name>
    <dbReference type="NCBI Taxonomy" id="2559571"/>
    <lineage>
        <taxon>Bacteria</taxon>
        <taxon>Pseudomonadati</taxon>
        <taxon>Bacteroidota</taxon>
        <taxon>Flavobacteriia</taxon>
        <taxon>Flavobacteriales</taxon>
        <taxon>Flavobacteriaceae</taxon>
        <taxon>Flavivirga</taxon>
    </lineage>
</organism>
<gene>
    <name evidence="2" type="ORF">EM932_17470</name>
</gene>
<dbReference type="InterPro" id="IPR000917">
    <property type="entry name" value="Sulfatase_N"/>
</dbReference>